<keyword evidence="2" id="KW-1185">Reference proteome</keyword>
<comment type="caution">
    <text evidence="1">The sequence shown here is derived from an EMBL/GenBank/DDBJ whole genome shotgun (WGS) entry which is preliminary data.</text>
</comment>
<dbReference type="AlphaFoldDB" id="A0A1X2I0S9"/>
<evidence type="ECO:0000313" key="2">
    <source>
        <dbReference type="Proteomes" id="UP000193560"/>
    </source>
</evidence>
<name>A0A1X2I0S9_9FUNG</name>
<dbReference type="Proteomes" id="UP000193560">
    <property type="component" value="Unassembled WGS sequence"/>
</dbReference>
<proteinExistence type="predicted"/>
<gene>
    <name evidence="1" type="ORF">BCR42DRAFT_426656</name>
</gene>
<sequence length="137" mass="15535">MSSSKNTAKSIPLKNMTQCLEAWTTWNGKGATILSSVEIEQSTGNVTALSDMADILAGMRQVLEAMHERFDQVPEDDPQFGLYRQCIHMFEQEFMVKESIQSIVREEGFMSKQQLTGSISLWKAEAYLDEDVIKQLH</sequence>
<protein>
    <submittedName>
        <fullName evidence="1">Uncharacterized protein</fullName>
    </submittedName>
</protein>
<organism evidence="1 2">
    <name type="scientific">Absidia repens</name>
    <dbReference type="NCBI Taxonomy" id="90262"/>
    <lineage>
        <taxon>Eukaryota</taxon>
        <taxon>Fungi</taxon>
        <taxon>Fungi incertae sedis</taxon>
        <taxon>Mucoromycota</taxon>
        <taxon>Mucoromycotina</taxon>
        <taxon>Mucoromycetes</taxon>
        <taxon>Mucorales</taxon>
        <taxon>Cunninghamellaceae</taxon>
        <taxon>Absidia</taxon>
    </lineage>
</organism>
<reference evidence="1 2" key="1">
    <citation type="submission" date="2016-07" db="EMBL/GenBank/DDBJ databases">
        <title>Pervasive Adenine N6-methylation of Active Genes in Fungi.</title>
        <authorList>
            <consortium name="DOE Joint Genome Institute"/>
            <person name="Mondo S.J."/>
            <person name="Dannebaum R.O."/>
            <person name="Kuo R.C."/>
            <person name="Labutti K."/>
            <person name="Haridas S."/>
            <person name="Kuo A."/>
            <person name="Salamov A."/>
            <person name="Ahrendt S.R."/>
            <person name="Lipzen A."/>
            <person name="Sullivan W."/>
            <person name="Andreopoulos W.B."/>
            <person name="Clum A."/>
            <person name="Lindquist E."/>
            <person name="Daum C."/>
            <person name="Ramamoorthy G.K."/>
            <person name="Gryganskyi A."/>
            <person name="Culley D."/>
            <person name="Magnuson J.K."/>
            <person name="James T.Y."/>
            <person name="O'Malley M.A."/>
            <person name="Stajich J.E."/>
            <person name="Spatafora J.W."/>
            <person name="Visel A."/>
            <person name="Grigoriev I.V."/>
        </authorList>
    </citation>
    <scope>NUCLEOTIDE SEQUENCE [LARGE SCALE GENOMIC DNA]</scope>
    <source>
        <strain evidence="1 2">NRRL 1336</strain>
    </source>
</reference>
<evidence type="ECO:0000313" key="1">
    <source>
        <dbReference type="EMBL" id="ORZ06887.1"/>
    </source>
</evidence>
<accession>A0A1X2I0S9</accession>
<dbReference type="OrthoDB" id="2232122at2759"/>
<dbReference type="EMBL" id="MCGE01000037">
    <property type="protein sequence ID" value="ORZ06887.1"/>
    <property type="molecule type" value="Genomic_DNA"/>
</dbReference>